<accession>A0A518C4I0</accession>
<evidence type="ECO:0000256" key="1">
    <source>
        <dbReference type="PROSITE-ProRule" id="PRU00339"/>
    </source>
</evidence>
<dbReference type="PROSITE" id="PS50005">
    <property type="entry name" value="TPR"/>
    <property type="match status" value="2"/>
</dbReference>
<keyword evidence="4" id="KW-0732">Signal</keyword>
<feature type="transmembrane region" description="Helical" evidence="3">
    <location>
        <begin position="386"/>
        <end position="408"/>
    </location>
</feature>
<proteinExistence type="predicted"/>
<organism evidence="5 6">
    <name type="scientific">Bremerella volcania</name>
    <dbReference type="NCBI Taxonomy" id="2527984"/>
    <lineage>
        <taxon>Bacteria</taxon>
        <taxon>Pseudomonadati</taxon>
        <taxon>Planctomycetota</taxon>
        <taxon>Planctomycetia</taxon>
        <taxon>Pirellulales</taxon>
        <taxon>Pirellulaceae</taxon>
        <taxon>Bremerella</taxon>
    </lineage>
</organism>
<dbReference type="PROSITE" id="PS51257">
    <property type="entry name" value="PROKAR_LIPOPROTEIN"/>
    <property type="match status" value="1"/>
</dbReference>
<feature type="region of interest" description="Disordered" evidence="2">
    <location>
        <begin position="357"/>
        <end position="381"/>
    </location>
</feature>
<reference evidence="6" key="1">
    <citation type="submission" date="2019-02" db="EMBL/GenBank/DDBJ databases">
        <title>Deep-cultivation of Planctomycetes and their phenomic and genomic characterization uncovers novel biology.</title>
        <authorList>
            <person name="Wiegand S."/>
            <person name="Jogler M."/>
            <person name="Boedeker C."/>
            <person name="Pinto D."/>
            <person name="Vollmers J."/>
            <person name="Rivas-Marin E."/>
            <person name="Kohn T."/>
            <person name="Peeters S.H."/>
            <person name="Heuer A."/>
            <person name="Rast P."/>
            <person name="Oberbeckmann S."/>
            <person name="Bunk B."/>
            <person name="Jeske O."/>
            <person name="Meyerdierks A."/>
            <person name="Storesund J.E."/>
            <person name="Kallscheuer N."/>
            <person name="Luecker S."/>
            <person name="Lage O.M."/>
            <person name="Pohl T."/>
            <person name="Merkel B.J."/>
            <person name="Hornburger P."/>
            <person name="Mueller R.-W."/>
            <person name="Bruemmer F."/>
            <person name="Labrenz M."/>
            <person name="Spormann A.M."/>
            <person name="Op den Camp H."/>
            <person name="Overmann J."/>
            <person name="Amann R."/>
            <person name="Jetten M.S.M."/>
            <person name="Mascher T."/>
            <person name="Medema M.H."/>
            <person name="Devos D.P."/>
            <person name="Kaster A.-K."/>
            <person name="Ovreas L."/>
            <person name="Rohde M."/>
            <person name="Galperin M.Y."/>
            <person name="Jogler C."/>
        </authorList>
    </citation>
    <scope>NUCLEOTIDE SEQUENCE [LARGE SCALE GENOMIC DNA]</scope>
    <source>
        <strain evidence="6">Pan97</strain>
    </source>
</reference>
<evidence type="ECO:0000256" key="4">
    <source>
        <dbReference type="SAM" id="SignalP"/>
    </source>
</evidence>
<keyword evidence="3" id="KW-1133">Transmembrane helix</keyword>
<keyword evidence="3" id="KW-0812">Transmembrane</keyword>
<dbReference type="EMBL" id="CP036289">
    <property type="protein sequence ID" value="QDU74132.1"/>
    <property type="molecule type" value="Genomic_DNA"/>
</dbReference>
<dbReference type="InterPro" id="IPR019734">
    <property type="entry name" value="TPR_rpt"/>
</dbReference>
<dbReference type="AlphaFoldDB" id="A0A518C4I0"/>
<dbReference type="SUPFAM" id="SSF48452">
    <property type="entry name" value="TPR-like"/>
    <property type="match status" value="1"/>
</dbReference>
<evidence type="ECO:0000313" key="5">
    <source>
        <dbReference type="EMBL" id="QDU74132.1"/>
    </source>
</evidence>
<name>A0A518C4I0_9BACT</name>
<dbReference type="RefSeq" id="WP_144971128.1">
    <property type="nucleotide sequence ID" value="NZ_CP036289.1"/>
</dbReference>
<gene>
    <name evidence="5" type="ORF">Pan97_11370</name>
</gene>
<feature type="signal peptide" evidence="4">
    <location>
        <begin position="1"/>
        <end position="21"/>
    </location>
</feature>
<protein>
    <submittedName>
        <fullName evidence="5">Tetratricopeptide repeat protein</fullName>
    </submittedName>
</protein>
<dbReference type="Pfam" id="PF13181">
    <property type="entry name" value="TPR_8"/>
    <property type="match status" value="1"/>
</dbReference>
<sequence precursor="true">MRSRWTWFVLLALAFPCAAYACLWDEDTLEMERQQYPEVHELIAGHFVRHSDAYYQWRIGDRTTKSVDQRTPEDYNDIAVAYDKLGEHDKAIETIREKMQRWPDENLYESQANLGTFLIHSGKFEDGLVHIQKAIEINPDAHFGREIYQQLLVQYVIERRAAGAKLPLNPDKGEADWDEHKPRVGGFAAYVKKHRGDDAKDGVDAEYARALKGVLGMVRFGHHDSPILMEAVGDLLSATEPANQLAARAYLRASYEADSDVARADYRLKAKNAVASQELPIRGEKIEIVEAALKDELAQANAFAAQIAADEASWIARGDRVDEKFNEKYYDSPKLNVAHAQDEASLAMAEFNPTGPIILPSGSQQQTNTYRSSSSRSPQGFSPQKVATLIFFGVMVLAGAVVYATMMLRLPQDPSKK</sequence>
<evidence type="ECO:0000313" key="6">
    <source>
        <dbReference type="Proteomes" id="UP000318626"/>
    </source>
</evidence>
<feature type="repeat" description="TPR" evidence="1">
    <location>
        <begin position="72"/>
        <end position="105"/>
    </location>
</feature>
<dbReference type="InterPro" id="IPR011990">
    <property type="entry name" value="TPR-like_helical_dom_sf"/>
</dbReference>
<feature type="chain" id="PRO_5021766449" evidence="4">
    <location>
        <begin position="22"/>
        <end position="417"/>
    </location>
</feature>
<dbReference type="Gene3D" id="1.25.40.10">
    <property type="entry name" value="Tetratricopeptide repeat domain"/>
    <property type="match status" value="1"/>
</dbReference>
<dbReference type="Proteomes" id="UP000318626">
    <property type="component" value="Chromosome"/>
</dbReference>
<dbReference type="KEGG" id="bvo:Pan97_11370"/>
<dbReference type="SMART" id="SM00028">
    <property type="entry name" value="TPR"/>
    <property type="match status" value="2"/>
</dbReference>
<keyword evidence="1" id="KW-0802">TPR repeat</keyword>
<keyword evidence="3" id="KW-0472">Membrane</keyword>
<dbReference type="OrthoDB" id="214462at2"/>
<evidence type="ECO:0000256" key="3">
    <source>
        <dbReference type="SAM" id="Phobius"/>
    </source>
</evidence>
<evidence type="ECO:0000256" key="2">
    <source>
        <dbReference type="SAM" id="MobiDB-lite"/>
    </source>
</evidence>
<keyword evidence="6" id="KW-1185">Reference proteome</keyword>
<feature type="repeat" description="TPR" evidence="1">
    <location>
        <begin position="108"/>
        <end position="141"/>
    </location>
</feature>
<feature type="compositionally biased region" description="Low complexity" evidence="2">
    <location>
        <begin position="363"/>
        <end position="381"/>
    </location>
</feature>